<dbReference type="VEuPathDB" id="FungiDB:DIURU_001104"/>
<feature type="chain" id="PRO_5024823254" evidence="1">
    <location>
        <begin position="18"/>
        <end position="90"/>
    </location>
</feature>
<evidence type="ECO:0000313" key="3">
    <source>
        <dbReference type="Proteomes" id="UP000449547"/>
    </source>
</evidence>
<dbReference type="RefSeq" id="XP_034014127.1">
    <property type="nucleotide sequence ID" value="XM_034153612.1"/>
</dbReference>
<dbReference type="Proteomes" id="UP000449547">
    <property type="component" value="Unassembled WGS sequence"/>
</dbReference>
<gene>
    <name evidence="2" type="ORF">DIURU_001104</name>
</gene>
<reference evidence="2 3" key="1">
    <citation type="submission" date="2019-07" db="EMBL/GenBank/DDBJ databases">
        <title>Genome assembly of two rare yeast pathogens: Diutina rugosa and Trichomonascus ciferrii.</title>
        <authorList>
            <person name="Mixao V."/>
            <person name="Saus E."/>
            <person name="Hansen A."/>
            <person name="Lass-Flor C."/>
            <person name="Gabaldon T."/>
        </authorList>
    </citation>
    <scope>NUCLEOTIDE SEQUENCE [LARGE SCALE GENOMIC DNA]</scope>
    <source>
        <strain evidence="2 3">CBS 613</strain>
    </source>
</reference>
<proteinExistence type="predicted"/>
<keyword evidence="3" id="KW-1185">Reference proteome</keyword>
<keyword evidence="1" id="KW-0732">Signal</keyword>
<evidence type="ECO:0000313" key="2">
    <source>
        <dbReference type="EMBL" id="KAA8906366.1"/>
    </source>
</evidence>
<name>A0A642V0E8_DIURU</name>
<accession>A0A642V0E8</accession>
<dbReference type="AlphaFoldDB" id="A0A642V0E8"/>
<organism evidence="2 3">
    <name type="scientific">Diutina rugosa</name>
    <name type="common">Yeast</name>
    <name type="synonym">Candida rugosa</name>
    <dbReference type="NCBI Taxonomy" id="5481"/>
    <lineage>
        <taxon>Eukaryota</taxon>
        <taxon>Fungi</taxon>
        <taxon>Dikarya</taxon>
        <taxon>Ascomycota</taxon>
        <taxon>Saccharomycotina</taxon>
        <taxon>Pichiomycetes</taxon>
        <taxon>Debaryomycetaceae</taxon>
        <taxon>Diutina</taxon>
    </lineage>
</organism>
<sequence length="90" mass="9455">MKLTGLLSAAAVAGVVAAKHKTNTMETTQTVVINEDSPKSTHRYGRFDHTTRVSTTTWYAGKDGSRSPGNDAANAYGFGGAIVALAAWLL</sequence>
<feature type="signal peptide" evidence="1">
    <location>
        <begin position="1"/>
        <end position="17"/>
    </location>
</feature>
<dbReference type="EMBL" id="SWFT01000035">
    <property type="protein sequence ID" value="KAA8906366.1"/>
    <property type="molecule type" value="Genomic_DNA"/>
</dbReference>
<evidence type="ECO:0000256" key="1">
    <source>
        <dbReference type="SAM" id="SignalP"/>
    </source>
</evidence>
<protein>
    <submittedName>
        <fullName evidence="2">Uncharacterized protein</fullName>
    </submittedName>
</protein>
<dbReference type="GeneID" id="54779757"/>
<comment type="caution">
    <text evidence="2">The sequence shown here is derived from an EMBL/GenBank/DDBJ whole genome shotgun (WGS) entry which is preliminary data.</text>
</comment>